<keyword evidence="8" id="KW-1185">Reference proteome</keyword>
<dbReference type="Gene3D" id="3.40.50.880">
    <property type="match status" value="2"/>
</dbReference>
<dbReference type="RefSeq" id="XP_025368127.1">
    <property type="nucleotide sequence ID" value="XM_025512545.1"/>
</dbReference>
<dbReference type="PROSITE" id="PS51130">
    <property type="entry name" value="PDXT_SNO_2"/>
    <property type="match status" value="1"/>
</dbReference>
<dbReference type="GO" id="GO:0005829">
    <property type="term" value="C:cytosol"/>
    <property type="evidence" value="ECO:0007669"/>
    <property type="project" value="TreeGrafter"/>
</dbReference>
<evidence type="ECO:0000256" key="4">
    <source>
        <dbReference type="ARBA" id="ARBA00022962"/>
    </source>
</evidence>
<dbReference type="FunCoup" id="A0A316VTQ4">
    <property type="interactions" value="87"/>
</dbReference>
<keyword evidence="3" id="KW-0378">Hydrolase</keyword>
<keyword evidence="5" id="KW-0456">Lyase</keyword>
<evidence type="ECO:0000256" key="6">
    <source>
        <dbReference type="ARBA" id="ARBA00049534"/>
    </source>
</evidence>
<proteinExistence type="inferred from homology"/>
<dbReference type="EC" id="3.5.1.2" evidence="2"/>
<gene>
    <name evidence="7" type="ORF">IE81DRAFT_315895</name>
</gene>
<comment type="catalytic activity">
    <reaction evidence="6">
        <text>L-glutamine + H2O = L-glutamate + NH4(+)</text>
        <dbReference type="Rhea" id="RHEA:15889"/>
        <dbReference type="ChEBI" id="CHEBI:15377"/>
        <dbReference type="ChEBI" id="CHEBI:28938"/>
        <dbReference type="ChEBI" id="CHEBI:29985"/>
        <dbReference type="ChEBI" id="CHEBI:58359"/>
        <dbReference type="EC" id="3.5.1.2"/>
    </reaction>
</comment>
<keyword evidence="4" id="KW-0315">Glutamine amidotransferase</keyword>
<dbReference type="EMBL" id="KZ819402">
    <property type="protein sequence ID" value="PWN40967.1"/>
    <property type="molecule type" value="Genomic_DNA"/>
</dbReference>
<organism evidence="7 8">
    <name type="scientific">Ceraceosorus guamensis</name>
    <dbReference type="NCBI Taxonomy" id="1522189"/>
    <lineage>
        <taxon>Eukaryota</taxon>
        <taxon>Fungi</taxon>
        <taxon>Dikarya</taxon>
        <taxon>Basidiomycota</taxon>
        <taxon>Ustilaginomycotina</taxon>
        <taxon>Exobasidiomycetes</taxon>
        <taxon>Ceraceosorales</taxon>
        <taxon>Ceraceosoraceae</taxon>
        <taxon>Ceraceosorus</taxon>
    </lineage>
</organism>
<dbReference type="InterPro" id="IPR002161">
    <property type="entry name" value="PdxT/SNO"/>
</dbReference>
<dbReference type="GO" id="GO:0042823">
    <property type="term" value="P:pyridoxal phosphate biosynthetic process"/>
    <property type="evidence" value="ECO:0007669"/>
    <property type="project" value="InterPro"/>
</dbReference>
<comment type="similarity">
    <text evidence="1">Belongs to the glutaminase PdxT/SNO family.</text>
</comment>
<evidence type="ECO:0000256" key="1">
    <source>
        <dbReference type="ARBA" id="ARBA00008345"/>
    </source>
</evidence>
<name>A0A316VTQ4_9BASI</name>
<dbReference type="GO" id="GO:0004359">
    <property type="term" value="F:glutaminase activity"/>
    <property type="evidence" value="ECO:0007669"/>
    <property type="project" value="UniProtKB-EC"/>
</dbReference>
<dbReference type="NCBIfam" id="TIGR03800">
    <property type="entry name" value="PLP_synth_Pdx2"/>
    <property type="match status" value="1"/>
</dbReference>
<evidence type="ECO:0000313" key="8">
    <source>
        <dbReference type="Proteomes" id="UP000245783"/>
    </source>
</evidence>
<reference evidence="7 8" key="1">
    <citation type="journal article" date="2018" name="Mol. Biol. Evol.">
        <title>Broad Genomic Sampling Reveals a Smut Pathogenic Ancestry of the Fungal Clade Ustilaginomycotina.</title>
        <authorList>
            <person name="Kijpornyongpan T."/>
            <person name="Mondo S.J."/>
            <person name="Barry K."/>
            <person name="Sandor L."/>
            <person name="Lee J."/>
            <person name="Lipzen A."/>
            <person name="Pangilinan J."/>
            <person name="LaButti K."/>
            <person name="Hainaut M."/>
            <person name="Henrissat B."/>
            <person name="Grigoriev I.V."/>
            <person name="Spatafora J.W."/>
            <person name="Aime M.C."/>
        </authorList>
    </citation>
    <scope>NUCLEOTIDE SEQUENCE [LARGE SCALE GENOMIC DNA]</scope>
    <source>
        <strain evidence="7 8">MCA 4658</strain>
    </source>
</reference>
<accession>A0A316VTQ4</accession>
<dbReference type="InterPro" id="IPR029062">
    <property type="entry name" value="Class_I_gatase-like"/>
</dbReference>
<protein>
    <recommendedName>
        <fullName evidence="2">glutaminase</fullName>
        <ecNumber evidence="2">3.5.1.2</ecNumber>
    </recommendedName>
</protein>
<dbReference type="GO" id="GO:0016829">
    <property type="term" value="F:lyase activity"/>
    <property type="evidence" value="ECO:0007669"/>
    <property type="project" value="UniProtKB-KW"/>
</dbReference>
<dbReference type="PANTHER" id="PTHR31559:SF0">
    <property type="entry name" value="PYRIDOXAL 5'-PHOSPHATE SYNTHASE SUBUNIT SNO1-RELATED"/>
    <property type="match status" value="1"/>
</dbReference>
<evidence type="ECO:0000256" key="2">
    <source>
        <dbReference type="ARBA" id="ARBA00012918"/>
    </source>
</evidence>
<dbReference type="AlphaFoldDB" id="A0A316VTQ4"/>
<dbReference type="OrthoDB" id="2039at2759"/>
<dbReference type="Pfam" id="PF01174">
    <property type="entry name" value="SNO"/>
    <property type="match status" value="2"/>
</dbReference>
<evidence type="ECO:0000256" key="3">
    <source>
        <dbReference type="ARBA" id="ARBA00022801"/>
    </source>
</evidence>
<evidence type="ECO:0000256" key="5">
    <source>
        <dbReference type="ARBA" id="ARBA00023239"/>
    </source>
</evidence>
<dbReference type="GO" id="GO:1903600">
    <property type="term" value="C:glutaminase complex"/>
    <property type="evidence" value="ECO:0007669"/>
    <property type="project" value="TreeGrafter"/>
</dbReference>
<sequence length="347" mass="36263">MSSLASSANGSDGLVVGVLALQGAYAEHASCLHRLSTSSASSFDRPLEVRQVRTPEQLAECSAIIIPGGESTAISLGAQRAGLLSPLREWVRSGKPAWGTCAGMILLAREAVGGKKGGQELLGGMDVRVGRNGFGSQVSRRMDIRWCMCAARQQQPPFPGVFIRAPVVESLLLSQDIQAVPPEAATLVKRGEGEAHAEAVVLEQGRAPLTPSGDTAGGAQPPLLNAQAVPGAAVEPTLRLSVAPPLERPGQERVARPPLEILCSLPTLPAGSASPLIRTIDSAVATAHQGEVRGTRPAHDSQIVAVKQGRLMATSFHPELTTDVRLHDFFIRYCVLGDGGVVPTLSA</sequence>
<dbReference type="GeneID" id="37034415"/>
<evidence type="ECO:0000313" key="7">
    <source>
        <dbReference type="EMBL" id="PWN40967.1"/>
    </source>
</evidence>
<dbReference type="PANTHER" id="PTHR31559">
    <property type="entry name" value="PYRIDOXAL 5'-PHOSPHATE SYNTHASE SUBUNIT SNO"/>
    <property type="match status" value="1"/>
</dbReference>
<dbReference type="InterPro" id="IPR021196">
    <property type="entry name" value="PdxT/SNO_CS"/>
</dbReference>
<dbReference type="GO" id="GO:0008614">
    <property type="term" value="P:pyridoxine metabolic process"/>
    <property type="evidence" value="ECO:0007669"/>
    <property type="project" value="TreeGrafter"/>
</dbReference>
<dbReference type="PROSITE" id="PS01236">
    <property type="entry name" value="PDXT_SNO_1"/>
    <property type="match status" value="1"/>
</dbReference>
<dbReference type="Proteomes" id="UP000245783">
    <property type="component" value="Unassembled WGS sequence"/>
</dbReference>
<dbReference type="InParanoid" id="A0A316VTQ4"/>
<dbReference type="SUPFAM" id="SSF52317">
    <property type="entry name" value="Class I glutamine amidotransferase-like"/>
    <property type="match status" value="2"/>
</dbReference>
<dbReference type="STRING" id="1522189.A0A316VTQ4"/>